<comment type="caution">
    <text evidence="11">The sequence shown here is derived from an EMBL/GenBank/DDBJ whole genome shotgun (WGS) entry which is preliminary data.</text>
</comment>
<keyword evidence="2" id="KW-0596">Phosphopantetheine</keyword>
<keyword evidence="6" id="KW-0511">Multifunctional enzyme</keyword>
<evidence type="ECO:0000259" key="10">
    <source>
        <dbReference type="PROSITE" id="PS52019"/>
    </source>
</evidence>
<dbReference type="InterPro" id="IPR001227">
    <property type="entry name" value="Ac_transferase_dom_sf"/>
</dbReference>
<dbReference type="RefSeq" id="WP_382467128.1">
    <property type="nucleotide sequence ID" value="NZ_JBHSOE010000170.1"/>
</dbReference>
<dbReference type="InterPro" id="IPR020807">
    <property type="entry name" value="PKS_DH"/>
</dbReference>
<dbReference type="InterPro" id="IPR049900">
    <property type="entry name" value="PKS_mFAS_DH"/>
</dbReference>
<dbReference type="Pfam" id="PF00550">
    <property type="entry name" value="PP-binding"/>
    <property type="match status" value="1"/>
</dbReference>
<dbReference type="SMART" id="SM00823">
    <property type="entry name" value="PKS_PP"/>
    <property type="match status" value="1"/>
</dbReference>
<reference evidence="12" key="1">
    <citation type="journal article" date="2019" name="Int. J. Syst. Evol. Microbiol.">
        <title>The Global Catalogue of Microorganisms (GCM) 10K type strain sequencing project: providing services to taxonomists for standard genome sequencing and annotation.</title>
        <authorList>
            <consortium name="The Broad Institute Genomics Platform"/>
            <consortium name="The Broad Institute Genome Sequencing Center for Infectious Disease"/>
            <person name="Wu L."/>
            <person name="Ma J."/>
        </authorList>
    </citation>
    <scope>NUCLEOTIDE SEQUENCE [LARGE SCALE GENOMIC DNA]</scope>
    <source>
        <strain evidence="12">KCTC 5701</strain>
    </source>
</reference>
<feature type="domain" description="PKS/mFAS DH" evidence="10">
    <location>
        <begin position="110"/>
        <end position="407"/>
    </location>
</feature>
<feature type="region of interest" description="Disordered" evidence="8">
    <location>
        <begin position="216"/>
        <end position="237"/>
    </location>
</feature>
<keyword evidence="5" id="KW-0045">Antibiotic biosynthesis</keyword>
<dbReference type="Proteomes" id="UP001596065">
    <property type="component" value="Unassembled WGS sequence"/>
</dbReference>
<dbReference type="EMBL" id="JBHSOE010000170">
    <property type="protein sequence ID" value="MFC5661227.1"/>
    <property type="molecule type" value="Genomic_DNA"/>
</dbReference>
<evidence type="ECO:0000256" key="3">
    <source>
        <dbReference type="ARBA" id="ARBA00022553"/>
    </source>
</evidence>
<dbReference type="SUPFAM" id="SSF47336">
    <property type="entry name" value="ACP-like"/>
    <property type="match status" value="1"/>
</dbReference>
<feature type="non-terminal residue" evidence="11">
    <location>
        <position position="1"/>
    </location>
</feature>
<sequence>VGVLAERNVTAFVEIGPDGVLTALAQEALDDAPFVRPLLRRDQPECASVVRAVTDLHDLGVPVDWRAFFSGTGARRTDLPTYAFQHRRYWLDAGEDTADASTWGLSPTGHPFLGVAVPLARKDGAVFNGMLSPRRTPWPAGHLSGDTTVLPTAVLVELAVRAGDEFGCDVLRELTVTAPLTVPAESTVHLQVAVGAADGDGDRPVTVFARHADGPWEELAGGTLGTEPAPGTPATGTVSHEIELPEELREEAAAFELHPVLLDAAVGTPSDEPAPGHVTVAAEWRGVRLHAAGATAARVERTDAGDGSLALRLTDPAGELVATVDSVAFRDLPDTLFARAGSETGTAGGEPVKAPVRRRAGTRTEPVRSLAERLAGLSETQRYDLVSEVVRDTMAAVLGHTDPAAIDEERSFQELGFDSLTAVDLRNRLRHATGLGLAATAVFDHPTPGALTTHMLAQLAPPATPGTEDTTVALELDRLEAVLGSLPPESDDHAAVAERLQSLLSRLHIPGPQAVDRRPAEIETASADEIFDFIDNELGRTSG</sequence>
<feature type="active site" description="Proton acceptor; for dehydratase activity" evidence="7">
    <location>
        <position position="142"/>
    </location>
</feature>
<dbReference type="PROSITE" id="PS50075">
    <property type="entry name" value="CARRIER"/>
    <property type="match status" value="1"/>
</dbReference>
<proteinExistence type="predicted"/>
<dbReference type="Gene3D" id="3.10.129.110">
    <property type="entry name" value="Polyketide synthase dehydratase"/>
    <property type="match status" value="2"/>
</dbReference>
<dbReference type="InterPro" id="IPR042104">
    <property type="entry name" value="PKS_dehydratase_sf"/>
</dbReference>
<dbReference type="InterPro" id="IPR050091">
    <property type="entry name" value="PKS_NRPS_Biosynth_Enz"/>
</dbReference>
<evidence type="ECO:0000256" key="6">
    <source>
        <dbReference type="ARBA" id="ARBA00023268"/>
    </source>
</evidence>
<dbReference type="Pfam" id="PF14765">
    <property type="entry name" value="PS-DH"/>
    <property type="match status" value="1"/>
</dbReference>
<dbReference type="PROSITE" id="PS52019">
    <property type="entry name" value="PKS_MFAS_DH"/>
    <property type="match status" value="1"/>
</dbReference>
<evidence type="ECO:0000313" key="12">
    <source>
        <dbReference type="Proteomes" id="UP001596065"/>
    </source>
</evidence>
<evidence type="ECO:0000256" key="4">
    <source>
        <dbReference type="ARBA" id="ARBA00022679"/>
    </source>
</evidence>
<keyword evidence="3" id="KW-0597">Phosphoprotein</keyword>
<dbReference type="Gene3D" id="3.40.366.10">
    <property type="entry name" value="Malonyl-Coenzyme A Acyl Carrier Protein, domain 2"/>
    <property type="match status" value="1"/>
</dbReference>
<feature type="region of interest" description="C-terminal hotdog fold" evidence="7">
    <location>
        <begin position="249"/>
        <end position="407"/>
    </location>
</feature>
<feature type="active site" description="Proton donor; for dehydratase activity" evidence="7">
    <location>
        <position position="315"/>
    </location>
</feature>
<name>A0ABW0WSJ5_STRNO</name>
<dbReference type="PANTHER" id="PTHR43775">
    <property type="entry name" value="FATTY ACID SYNTHASE"/>
    <property type="match status" value="1"/>
</dbReference>
<dbReference type="InterPro" id="IPR049552">
    <property type="entry name" value="PKS_DH_N"/>
</dbReference>
<feature type="region of interest" description="Disordered" evidence="8">
    <location>
        <begin position="340"/>
        <end position="365"/>
    </location>
</feature>
<dbReference type="InterPro" id="IPR020806">
    <property type="entry name" value="PKS_PP-bd"/>
</dbReference>
<evidence type="ECO:0000313" key="11">
    <source>
        <dbReference type="EMBL" id="MFC5661227.1"/>
    </source>
</evidence>
<organism evidence="11 12">
    <name type="scientific">Streptomyces nogalater</name>
    <dbReference type="NCBI Taxonomy" id="38314"/>
    <lineage>
        <taxon>Bacteria</taxon>
        <taxon>Bacillati</taxon>
        <taxon>Actinomycetota</taxon>
        <taxon>Actinomycetes</taxon>
        <taxon>Kitasatosporales</taxon>
        <taxon>Streptomycetaceae</taxon>
        <taxon>Streptomyces</taxon>
    </lineage>
</organism>
<accession>A0ABW0WSJ5</accession>
<evidence type="ECO:0000256" key="8">
    <source>
        <dbReference type="SAM" id="MobiDB-lite"/>
    </source>
</evidence>
<dbReference type="SMART" id="SM00826">
    <property type="entry name" value="PKS_DH"/>
    <property type="match status" value="1"/>
</dbReference>
<dbReference type="Gene3D" id="3.30.70.3290">
    <property type="match status" value="1"/>
</dbReference>
<dbReference type="PROSITE" id="PS00012">
    <property type="entry name" value="PHOSPHOPANTETHEINE"/>
    <property type="match status" value="1"/>
</dbReference>
<dbReference type="SMART" id="SM01294">
    <property type="entry name" value="PKS_PP_betabranch"/>
    <property type="match status" value="1"/>
</dbReference>
<keyword evidence="12" id="KW-1185">Reference proteome</keyword>
<feature type="compositionally biased region" description="Low complexity" evidence="8">
    <location>
        <begin position="225"/>
        <end position="237"/>
    </location>
</feature>
<evidence type="ECO:0000259" key="9">
    <source>
        <dbReference type="PROSITE" id="PS50075"/>
    </source>
</evidence>
<dbReference type="InterPro" id="IPR009081">
    <property type="entry name" value="PP-bd_ACP"/>
</dbReference>
<evidence type="ECO:0000256" key="2">
    <source>
        <dbReference type="ARBA" id="ARBA00022450"/>
    </source>
</evidence>
<comment type="pathway">
    <text evidence="1">Antibiotic biosynthesis.</text>
</comment>
<protein>
    <submittedName>
        <fullName evidence="11">Phosphopantetheine-binding protein</fullName>
    </submittedName>
</protein>
<evidence type="ECO:0000256" key="1">
    <source>
        <dbReference type="ARBA" id="ARBA00004792"/>
    </source>
</evidence>
<dbReference type="Gene3D" id="1.10.1200.10">
    <property type="entry name" value="ACP-like"/>
    <property type="match status" value="1"/>
</dbReference>
<dbReference type="PANTHER" id="PTHR43775:SF51">
    <property type="entry name" value="INACTIVE PHENOLPHTHIOCEROL SYNTHESIS POLYKETIDE SYNTHASE TYPE I PKS1-RELATED"/>
    <property type="match status" value="1"/>
</dbReference>
<dbReference type="Pfam" id="PF21089">
    <property type="entry name" value="PKS_DH_N"/>
    <property type="match status" value="1"/>
</dbReference>
<keyword evidence="4" id="KW-0808">Transferase</keyword>
<dbReference type="InterPro" id="IPR036736">
    <property type="entry name" value="ACP-like_sf"/>
</dbReference>
<dbReference type="InterPro" id="IPR006162">
    <property type="entry name" value="Ppantetheine_attach_site"/>
</dbReference>
<evidence type="ECO:0000256" key="5">
    <source>
        <dbReference type="ARBA" id="ARBA00023194"/>
    </source>
</evidence>
<dbReference type="InterPro" id="IPR049551">
    <property type="entry name" value="PKS_DH_C"/>
</dbReference>
<gene>
    <name evidence="11" type="ORF">ACFP3J_37990</name>
</gene>
<feature type="domain" description="Carrier" evidence="9">
    <location>
        <begin position="384"/>
        <end position="459"/>
    </location>
</feature>
<evidence type="ECO:0000256" key="7">
    <source>
        <dbReference type="PROSITE-ProRule" id="PRU01363"/>
    </source>
</evidence>
<feature type="region of interest" description="N-terminal hotdog fold" evidence="7">
    <location>
        <begin position="110"/>
        <end position="231"/>
    </location>
</feature>